<dbReference type="Proteomes" id="UP000677305">
    <property type="component" value="Chromosome"/>
</dbReference>
<evidence type="ECO:0000313" key="3">
    <source>
        <dbReference type="Proteomes" id="UP000677305"/>
    </source>
</evidence>
<accession>A0A8J8MDC5</accession>
<dbReference type="GO" id="GO:0016747">
    <property type="term" value="F:acyltransferase activity, transferring groups other than amino-acyl groups"/>
    <property type="evidence" value="ECO:0007669"/>
    <property type="project" value="InterPro"/>
</dbReference>
<dbReference type="AlphaFoldDB" id="A0A8J8MDC5"/>
<dbReference type="InterPro" id="IPR000182">
    <property type="entry name" value="GNAT_dom"/>
</dbReference>
<evidence type="ECO:0000259" key="1">
    <source>
        <dbReference type="PROSITE" id="PS51186"/>
    </source>
</evidence>
<dbReference type="Gene3D" id="3.40.630.30">
    <property type="match status" value="1"/>
</dbReference>
<dbReference type="SUPFAM" id="SSF55729">
    <property type="entry name" value="Acyl-CoA N-acyltransferases (Nat)"/>
    <property type="match status" value="1"/>
</dbReference>
<keyword evidence="3" id="KW-1185">Reference proteome</keyword>
<name>A0A8J8MDC5_9FIRM</name>
<dbReference type="InterPro" id="IPR042573">
    <property type="entry name" value="GNAT_acetyltra_N"/>
</dbReference>
<dbReference type="PANTHER" id="PTHR31143:SF2">
    <property type="entry name" value="FR47-LIKE DOMAIN-CONTAINING PROTEIN-RELATED"/>
    <property type="match status" value="1"/>
</dbReference>
<dbReference type="InterPro" id="IPR027365">
    <property type="entry name" value="GNAT_acetyltra_YdfB-like"/>
</dbReference>
<dbReference type="RefSeq" id="WP_212690741.1">
    <property type="nucleotide sequence ID" value="NZ_CP058561.1"/>
</dbReference>
<evidence type="ECO:0000313" key="2">
    <source>
        <dbReference type="EMBL" id="QUH30590.1"/>
    </source>
</evidence>
<proteinExistence type="predicted"/>
<sequence>MGKEVYKLTKNDFYKVTPLVKSNHELSVYSTVNGIMNGEVYVNSIAHPTAALIKTCECNYIAGDAKDLEFNKAVFENIDFWDQVTPDTSEWRNVICSNHKDKFIRAYTRRHYILENGLEKEINVELPEGYYLEEVNPNLLRQMKYNNVEDLIEWIDNWKDDEIFHKYGVGYYIRNDRDIVSWSLSDCTYNKKIAIGIHTDKKYRKCGFAKLVVSKVVQKCFAKGYESIDWLCVDCNKGSIETAKSVGFKLADKYTSFTPYPPIENLKDLTEDEWKEWGDYLFHASKSEPKLLIDCMLSYIKGNTLEDAKDVLKTIHSMEIPMDFEMESFIDYLHSCDMASEFNVKWMEG</sequence>
<dbReference type="InterPro" id="IPR016181">
    <property type="entry name" value="Acyl_CoA_acyltransferase"/>
</dbReference>
<dbReference type="EMBL" id="CP058561">
    <property type="protein sequence ID" value="QUH30590.1"/>
    <property type="molecule type" value="Genomic_DNA"/>
</dbReference>
<feature type="domain" description="N-acetyltransferase" evidence="1">
    <location>
        <begin position="122"/>
        <end position="270"/>
    </location>
</feature>
<dbReference type="Pfam" id="PF12746">
    <property type="entry name" value="GNAT_acetyltran"/>
    <property type="match status" value="1"/>
</dbReference>
<protein>
    <submittedName>
        <fullName evidence="2">GNAT family N-acetyltransferase</fullName>
    </submittedName>
</protein>
<organism evidence="2 3">
    <name type="scientific">Vallitalea guaymasensis</name>
    <dbReference type="NCBI Taxonomy" id="1185412"/>
    <lineage>
        <taxon>Bacteria</taxon>
        <taxon>Bacillati</taxon>
        <taxon>Bacillota</taxon>
        <taxon>Clostridia</taxon>
        <taxon>Lachnospirales</taxon>
        <taxon>Vallitaleaceae</taxon>
        <taxon>Vallitalea</taxon>
    </lineage>
</organism>
<dbReference type="Gene3D" id="3.40.630.110">
    <property type="entry name" value="GNAT acetyltransferase-like"/>
    <property type="match status" value="1"/>
</dbReference>
<dbReference type="KEGG" id="vgu:HYG85_17395"/>
<dbReference type="PANTHER" id="PTHR31143">
    <property type="match status" value="1"/>
</dbReference>
<reference evidence="2 3" key="1">
    <citation type="submission" date="2020-07" db="EMBL/GenBank/DDBJ databases">
        <title>Vallitalea guaymasensis genome.</title>
        <authorList>
            <person name="Postec A."/>
        </authorList>
    </citation>
    <scope>NUCLEOTIDE SEQUENCE [LARGE SCALE GENOMIC DNA]</scope>
    <source>
        <strain evidence="2 3">Ra1766G1</strain>
    </source>
</reference>
<gene>
    <name evidence="2" type="ORF">HYG85_17395</name>
</gene>
<dbReference type="PROSITE" id="PS51186">
    <property type="entry name" value="GNAT"/>
    <property type="match status" value="1"/>
</dbReference>